<dbReference type="Proteomes" id="UP000033956">
    <property type="component" value="Unassembled WGS sequence"/>
</dbReference>
<dbReference type="STRING" id="92835.RS81_02386"/>
<comment type="caution">
    <text evidence="2">The sequence shown here is derived from an EMBL/GenBank/DDBJ whole genome shotgun (WGS) entry which is preliminary data.</text>
</comment>
<accession>A0A0M2H5B0</accession>
<dbReference type="EMBL" id="JYIZ01000053">
    <property type="protein sequence ID" value="KJL38974.1"/>
    <property type="molecule type" value="Genomic_DNA"/>
</dbReference>
<dbReference type="PATRIC" id="fig|92835.4.peg.2418"/>
<evidence type="ECO:0000256" key="1">
    <source>
        <dbReference type="SAM" id="MobiDB-lite"/>
    </source>
</evidence>
<organism evidence="2 3">
    <name type="scientific">Microbacterium terrae</name>
    <dbReference type="NCBI Taxonomy" id="69369"/>
    <lineage>
        <taxon>Bacteria</taxon>
        <taxon>Bacillati</taxon>
        <taxon>Actinomycetota</taxon>
        <taxon>Actinomycetes</taxon>
        <taxon>Micrococcales</taxon>
        <taxon>Microbacteriaceae</taxon>
        <taxon>Microbacterium</taxon>
    </lineage>
</organism>
<protein>
    <submittedName>
        <fullName evidence="2">Uncharacterized protein</fullName>
    </submittedName>
</protein>
<proteinExistence type="predicted"/>
<dbReference type="RefSeq" id="WP_045276295.1">
    <property type="nucleotide sequence ID" value="NZ_BAAAUP010000011.1"/>
</dbReference>
<gene>
    <name evidence="2" type="ORF">RS81_02386</name>
</gene>
<feature type="region of interest" description="Disordered" evidence="1">
    <location>
        <begin position="26"/>
        <end position="48"/>
    </location>
</feature>
<evidence type="ECO:0000313" key="2">
    <source>
        <dbReference type="EMBL" id="KJL38974.1"/>
    </source>
</evidence>
<sequence length="68" mass="7581">MDFISTLGYDLATSRIEDDRRALRGRMRRSRGADASMEPSPAPRPEPGWHHLLVRAHLVHAGGQPVAH</sequence>
<name>A0A0M2H5B0_9MICO</name>
<dbReference type="AlphaFoldDB" id="A0A0M2H5B0"/>
<reference evidence="2 3" key="1">
    <citation type="submission" date="2015-02" db="EMBL/GenBank/DDBJ databases">
        <title>Draft genome sequences of ten Microbacterium spp. with emphasis on heavy metal contaminated environments.</title>
        <authorList>
            <person name="Corretto E."/>
        </authorList>
    </citation>
    <scope>NUCLEOTIDE SEQUENCE [LARGE SCALE GENOMIC DNA]</scope>
    <source>
        <strain evidence="2 3">DSM 12510</strain>
    </source>
</reference>
<evidence type="ECO:0000313" key="3">
    <source>
        <dbReference type="Proteomes" id="UP000033956"/>
    </source>
</evidence>
<keyword evidence="3" id="KW-1185">Reference proteome</keyword>